<name>A0A1W6MWW9_9HYPH</name>
<proteinExistence type="predicted"/>
<dbReference type="OrthoDB" id="9814110at2"/>
<dbReference type="EMBL" id="CP019948">
    <property type="protein sequence ID" value="ARN82074.1"/>
    <property type="molecule type" value="Genomic_DNA"/>
</dbReference>
<protein>
    <recommendedName>
        <fullName evidence="5">Nucleotidyl transferase domain-containing protein</fullName>
    </recommendedName>
</protein>
<keyword evidence="2" id="KW-0677">Repeat</keyword>
<dbReference type="AlphaFoldDB" id="A0A1W6MWW9"/>
<dbReference type="InterPro" id="IPR029044">
    <property type="entry name" value="Nucleotide-diphossugar_trans"/>
</dbReference>
<dbReference type="STRING" id="655015.B1812_14425"/>
<accession>A0A1W6MWW9</accession>
<organism evidence="3 4">
    <name type="scientific">Methylocystis bryophila</name>
    <dbReference type="NCBI Taxonomy" id="655015"/>
    <lineage>
        <taxon>Bacteria</taxon>
        <taxon>Pseudomonadati</taxon>
        <taxon>Pseudomonadota</taxon>
        <taxon>Alphaproteobacteria</taxon>
        <taxon>Hyphomicrobiales</taxon>
        <taxon>Methylocystaceae</taxon>
        <taxon>Methylocystis</taxon>
    </lineage>
</organism>
<keyword evidence="1" id="KW-0808">Transferase</keyword>
<dbReference type="Gene3D" id="2.160.10.10">
    <property type="entry name" value="Hexapeptide repeat proteins"/>
    <property type="match status" value="1"/>
</dbReference>
<dbReference type="RefSeq" id="WP_085772197.1">
    <property type="nucleotide sequence ID" value="NZ_AP027149.1"/>
</dbReference>
<keyword evidence="4" id="KW-1185">Reference proteome</keyword>
<dbReference type="KEGG" id="mbry:B1812_14425"/>
<evidence type="ECO:0000313" key="4">
    <source>
        <dbReference type="Proteomes" id="UP000193978"/>
    </source>
</evidence>
<evidence type="ECO:0000256" key="2">
    <source>
        <dbReference type="ARBA" id="ARBA00022737"/>
    </source>
</evidence>
<dbReference type="Proteomes" id="UP000193978">
    <property type="component" value="Chromosome"/>
</dbReference>
<evidence type="ECO:0008006" key="5">
    <source>
        <dbReference type="Google" id="ProtNLM"/>
    </source>
</evidence>
<dbReference type="PROSITE" id="PS00101">
    <property type="entry name" value="HEXAPEP_TRANSFERASES"/>
    <property type="match status" value="1"/>
</dbReference>
<dbReference type="GO" id="GO:0016740">
    <property type="term" value="F:transferase activity"/>
    <property type="evidence" value="ECO:0007669"/>
    <property type="project" value="UniProtKB-KW"/>
</dbReference>
<evidence type="ECO:0000313" key="3">
    <source>
        <dbReference type="EMBL" id="ARN82074.1"/>
    </source>
</evidence>
<reference evidence="3 4" key="1">
    <citation type="submission" date="2017-02" db="EMBL/GenBank/DDBJ databases">
        <authorList>
            <person name="Peterson S.W."/>
        </authorList>
    </citation>
    <scope>NUCLEOTIDE SEQUENCE [LARGE SCALE GENOMIC DNA]</scope>
    <source>
        <strain evidence="3 4">S285</strain>
    </source>
</reference>
<dbReference type="SUPFAM" id="SSF51161">
    <property type="entry name" value="Trimeric LpxA-like enzymes"/>
    <property type="match status" value="1"/>
</dbReference>
<evidence type="ECO:0000256" key="1">
    <source>
        <dbReference type="ARBA" id="ARBA00022679"/>
    </source>
</evidence>
<dbReference type="InterPro" id="IPR018357">
    <property type="entry name" value="Hexapep_transf_CS"/>
</dbReference>
<dbReference type="InterPro" id="IPR011004">
    <property type="entry name" value="Trimer_LpxA-like_sf"/>
</dbReference>
<dbReference type="SUPFAM" id="SSF53448">
    <property type="entry name" value="Nucleotide-diphospho-sugar transferases"/>
    <property type="match status" value="1"/>
</dbReference>
<sequence>MPRVIEILLLADRPVESLFPKGSRCSLPLLPVANKPIIEHLLETIGLHASHAPMNILASVRPGDKAAQDYLADRAWPGVSVVVHDRAPKFVDRPTLVMRADIFPAPRQLGAALMEIITEGRLNADHARFGISWLEESAAVPRFELPELKDADLETFLPNVTAYHRLAIAAARGAVEGLIPGGWVEDDGLRASLGARIKTRRAAGPHVEVGANVCVEHDVVLNGSIVIGEGAYIARGARLENAIVLPNTYVGPGLHLKNTVVGGEWLFRVESGAFEPTTPSETRELAA</sequence>
<gene>
    <name evidence="3" type="ORF">B1812_14425</name>
</gene>